<dbReference type="Gene3D" id="3.20.20.140">
    <property type="entry name" value="Metal-dependent hydrolases"/>
    <property type="match status" value="1"/>
</dbReference>
<dbReference type="Pfam" id="PF01244">
    <property type="entry name" value="Peptidase_M19"/>
    <property type="match status" value="1"/>
</dbReference>
<dbReference type="Proteomes" id="UP000184368">
    <property type="component" value="Unassembled WGS sequence"/>
</dbReference>
<dbReference type="SUPFAM" id="SSF51556">
    <property type="entry name" value="Metallo-dependent hydrolases"/>
    <property type="match status" value="1"/>
</dbReference>
<protein>
    <submittedName>
        <fullName evidence="1">Membrane dipeptidase (Peptidase family M19)</fullName>
    </submittedName>
</protein>
<accession>A0A1M4WJJ5</accession>
<evidence type="ECO:0000313" key="1">
    <source>
        <dbReference type="EMBL" id="SHE81162.1"/>
    </source>
</evidence>
<dbReference type="OrthoDB" id="611177at2"/>
<organism evidence="1 2">
    <name type="scientific">Cnuella takakiae</name>
    <dbReference type="NCBI Taxonomy" id="1302690"/>
    <lineage>
        <taxon>Bacteria</taxon>
        <taxon>Pseudomonadati</taxon>
        <taxon>Bacteroidota</taxon>
        <taxon>Chitinophagia</taxon>
        <taxon>Chitinophagales</taxon>
        <taxon>Chitinophagaceae</taxon>
        <taxon>Cnuella</taxon>
    </lineage>
</organism>
<name>A0A1M4WJJ5_9BACT</name>
<keyword evidence="2" id="KW-1185">Reference proteome</keyword>
<sequence>MPSLDFSIDLHCHPQYKPMGKSYGAIQGVQSEKPNEKASMWHYNPPTDVDKLLNQLTGLTKFSQTNLTASMYGGVWVMVVSLGAIEKWFFCHLGGGDGIFKDIMADFAVGVGTKRINAIQGMKDYFADLDQEYKFIQQMQDRVVTIDGKKLTYRMVRNFEELAGVMEQNQEALTSTTEGKPITLALIPSIEGMHVLNCGLDSACDAETVKANARMLKKHPHKPWFVTFAHHFYNELCGHAPSLRGKMSKRCNQSHGMGTGFTDLGKEVLEILLDDTDGNRILIDIKHLSAKGRAELMELRRKKYKNLPLIISHGACNGLPNPSTSFSKYPELGNDMSRGDINFYDEEILEMARSGGIMGLQLDERRIASEERLKQTKSSLVLSKKMHYRSQLVWNQIQYIAELLDDNNLFAWDCIALGSDYDGIVDPVNTFWTFEEYTDLKGYVERHAFTYMKEHSSRLKNSFNKIDADIIVQRVFQENAWNFFKKWFSENERIPLIQESQDETKALVLELAG</sequence>
<gene>
    <name evidence="1" type="ORF">SAMN05444008_10343</name>
</gene>
<dbReference type="GO" id="GO:0070573">
    <property type="term" value="F:metallodipeptidase activity"/>
    <property type="evidence" value="ECO:0007669"/>
    <property type="project" value="InterPro"/>
</dbReference>
<dbReference type="InterPro" id="IPR008257">
    <property type="entry name" value="Pept_M19"/>
</dbReference>
<dbReference type="InterPro" id="IPR032466">
    <property type="entry name" value="Metal_Hydrolase"/>
</dbReference>
<dbReference type="RefSeq" id="WP_073040444.1">
    <property type="nucleotide sequence ID" value="NZ_FQUO01000003.1"/>
</dbReference>
<dbReference type="AlphaFoldDB" id="A0A1M4WJJ5"/>
<reference evidence="1 2" key="1">
    <citation type="submission" date="2016-11" db="EMBL/GenBank/DDBJ databases">
        <authorList>
            <person name="Jaros S."/>
            <person name="Januszkiewicz K."/>
            <person name="Wedrychowicz H."/>
        </authorList>
    </citation>
    <scope>NUCLEOTIDE SEQUENCE [LARGE SCALE GENOMIC DNA]</scope>
    <source>
        <strain evidence="1 2">DSM 26897</strain>
    </source>
</reference>
<evidence type="ECO:0000313" key="2">
    <source>
        <dbReference type="Proteomes" id="UP000184368"/>
    </source>
</evidence>
<dbReference type="GO" id="GO:0006508">
    <property type="term" value="P:proteolysis"/>
    <property type="evidence" value="ECO:0007669"/>
    <property type="project" value="InterPro"/>
</dbReference>
<dbReference type="EMBL" id="FQUO01000003">
    <property type="protein sequence ID" value="SHE81162.1"/>
    <property type="molecule type" value="Genomic_DNA"/>
</dbReference>
<proteinExistence type="predicted"/>